<feature type="transmembrane region" description="Helical" evidence="6">
    <location>
        <begin position="46"/>
        <end position="67"/>
    </location>
</feature>
<dbReference type="NCBIfam" id="TIGR03954">
    <property type="entry name" value="integ_memb_HG"/>
    <property type="match status" value="1"/>
</dbReference>
<evidence type="ECO:0000256" key="2">
    <source>
        <dbReference type="ARBA" id="ARBA00022475"/>
    </source>
</evidence>
<dbReference type="InterPro" id="IPR023845">
    <property type="entry name" value="DUF3817_TM"/>
</dbReference>
<evidence type="ECO:0000313" key="9">
    <source>
        <dbReference type="Proteomes" id="UP000184418"/>
    </source>
</evidence>
<evidence type="ECO:0000256" key="4">
    <source>
        <dbReference type="ARBA" id="ARBA00022989"/>
    </source>
</evidence>
<comment type="subcellular location">
    <subcellularLocation>
        <location evidence="1">Cell membrane</location>
        <topology evidence="1">Multi-pass membrane protein</topology>
    </subcellularLocation>
</comment>
<keyword evidence="9" id="KW-1185">Reference proteome</keyword>
<name>A0A1M6GYT0_9BACT</name>
<keyword evidence="2" id="KW-1003">Cell membrane</keyword>
<keyword evidence="3 6" id="KW-0812">Transmembrane</keyword>
<evidence type="ECO:0000256" key="3">
    <source>
        <dbReference type="ARBA" id="ARBA00022692"/>
    </source>
</evidence>
<dbReference type="PANTHER" id="PTHR40077">
    <property type="entry name" value="MEMBRANE PROTEIN-RELATED"/>
    <property type="match status" value="1"/>
</dbReference>
<feature type="domain" description="DUF3817" evidence="7">
    <location>
        <begin position="11"/>
        <end position="96"/>
    </location>
</feature>
<dbReference type="Pfam" id="PF12823">
    <property type="entry name" value="DUF3817"/>
    <property type="match status" value="1"/>
</dbReference>
<gene>
    <name evidence="8" type="ORF">SAMN02745146_2448</name>
</gene>
<evidence type="ECO:0000256" key="5">
    <source>
        <dbReference type="ARBA" id="ARBA00023136"/>
    </source>
</evidence>
<reference evidence="8 9" key="1">
    <citation type="submission" date="2016-11" db="EMBL/GenBank/DDBJ databases">
        <authorList>
            <person name="Jaros S."/>
            <person name="Januszkiewicz K."/>
            <person name="Wedrychowicz H."/>
        </authorList>
    </citation>
    <scope>NUCLEOTIDE SEQUENCE [LARGE SCALE GENOMIC DNA]</scope>
    <source>
        <strain evidence="8 9">DSM 21074</strain>
    </source>
</reference>
<dbReference type="OrthoDB" id="1121311at2"/>
<dbReference type="GO" id="GO:0005886">
    <property type="term" value="C:plasma membrane"/>
    <property type="evidence" value="ECO:0007669"/>
    <property type="project" value="UniProtKB-SubCell"/>
</dbReference>
<proteinExistence type="predicted"/>
<dbReference type="AlphaFoldDB" id="A0A1M6GYT0"/>
<protein>
    <submittedName>
        <fullName evidence="8">Integral membrane protein</fullName>
    </submittedName>
</protein>
<organism evidence="8 9">
    <name type="scientific">Hymenobacter daecheongensis DSM 21074</name>
    <dbReference type="NCBI Taxonomy" id="1121955"/>
    <lineage>
        <taxon>Bacteria</taxon>
        <taxon>Pseudomonadati</taxon>
        <taxon>Bacteroidota</taxon>
        <taxon>Cytophagia</taxon>
        <taxon>Cytophagales</taxon>
        <taxon>Hymenobacteraceae</taxon>
        <taxon>Hymenobacter</taxon>
    </lineage>
</organism>
<keyword evidence="5 6" id="KW-0472">Membrane</keyword>
<feature type="transmembrane region" description="Helical" evidence="6">
    <location>
        <begin position="73"/>
        <end position="92"/>
    </location>
</feature>
<sequence length="99" mass="10784">MLATLLRTSLGRLRAVGFLEGVSFLVLLGIAMPLKYAAGLPEAVRVVGMAHGVLFVLYVLLVVQVSLELGWSWRKALLALVVSVVPFGTFWAEKKLFQA</sequence>
<evidence type="ECO:0000256" key="1">
    <source>
        <dbReference type="ARBA" id="ARBA00004651"/>
    </source>
</evidence>
<evidence type="ECO:0000259" key="7">
    <source>
        <dbReference type="Pfam" id="PF12823"/>
    </source>
</evidence>
<feature type="transmembrane region" description="Helical" evidence="6">
    <location>
        <begin position="15"/>
        <end position="34"/>
    </location>
</feature>
<keyword evidence="4 6" id="KW-1133">Transmembrane helix</keyword>
<evidence type="ECO:0000313" key="8">
    <source>
        <dbReference type="EMBL" id="SHJ15074.1"/>
    </source>
</evidence>
<dbReference type="PANTHER" id="PTHR40077:SF1">
    <property type="entry name" value="MEMBRANE PROTEIN"/>
    <property type="match status" value="1"/>
</dbReference>
<dbReference type="RefSeq" id="WP_073109530.1">
    <property type="nucleotide sequence ID" value="NZ_FQYN01000004.1"/>
</dbReference>
<dbReference type="EMBL" id="FQYN01000004">
    <property type="protein sequence ID" value="SHJ15074.1"/>
    <property type="molecule type" value="Genomic_DNA"/>
</dbReference>
<evidence type="ECO:0000256" key="6">
    <source>
        <dbReference type="SAM" id="Phobius"/>
    </source>
</evidence>
<accession>A0A1M6GYT0</accession>
<dbReference type="Proteomes" id="UP000184418">
    <property type="component" value="Unassembled WGS sequence"/>
</dbReference>
<dbReference type="STRING" id="1121955.SAMN02745146_2448"/>